<dbReference type="InterPro" id="IPR045851">
    <property type="entry name" value="AMP-bd_C_sf"/>
</dbReference>
<evidence type="ECO:0000313" key="6">
    <source>
        <dbReference type="Proteomes" id="UP000008983"/>
    </source>
</evidence>
<evidence type="ECO:0000259" key="3">
    <source>
        <dbReference type="Pfam" id="PF13193"/>
    </source>
</evidence>
<dbReference type="PROSITE" id="PS00455">
    <property type="entry name" value="AMP_BINDING"/>
    <property type="match status" value="1"/>
</dbReference>
<dbReference type="RefSeq" id="XP_004030364.1">
    <property type="nucleotide sequence ID" value="XM_004030316.1"/>
</dbReference>
<dbReference type="SUPFAM" id="SSF56801">
    <property type="entry name" value="Acetyl-CoA synthetase-like"/>
    <property type="match status" value="1"/>
</dbReference>
<dbReference type="Pfam" id="PF13193">
    <property type="entry name" value="AMP-binding_C"/>
    <property type="match status" value="1"/>
</dbReference>
<dbReference type="Proteomes" id="UP000008983">
    <property type="component" value="Unassembled WGS sequence"/>
</dbReference>
<dbReference type="InterPro" id="IPR032387">
    <property type="entry name" value="ACAS_N"/>
</dbReference>
<dbReference type="STRING" id="857967.G0R068"/>
<keyword evidence="6" id="KW-1185">Reference proteome</keyword>
<dbReference type="AlphaFoldDB" id="G0R068"/>
<dbReference type="InterPro" id="IPR000873">
    <property type="entry name" value="AMP-dep_synth/lig_dom"/>
</dbReference>
<proteinExistence type="inferred from homology"/>
<dbReference type="InterPro" id="IPR042099">
    <property type="entry name" value="ANL_N_sf"/>
</dbReference>
<dbReference type="GeneID" id="14905222"/>
<dbReference type="InterPro" id="IPR025110">
    <property type="entry name" value="AMP-bd_C"/>
</dbReference>
<dbReference type="Gene3D" id="3.40.50.12780">
    <property type="entry name" value="N-terminal domain of ligase-like"/>
    <property type="match status" value="1"/>
</dbReference>
<evidence type="ECO:0008006" key="7">
    <source>
        <dbReference type="Google" id="ProtNLM"/>
    </source>
</evidence>
<dbReference type="OrthoDB" id="1706066at2759"/>
<organism evidence="5 6">
    <name type="scientific">Ichthyophthirius multifiliis</name>
    <name type="common">White spot disease agent</name>
    <name type="synonym">Ich</name>
    <dbReference type="NCBI Taxonomy" id="5932"/>
    <lineage>
        <taxon>Eukaryota</taxon>
        <taxon>Sar</taxon>
        <taxon>Alveolata</taxon>
        <taxon>Ciliophora</taxon>
        <taxon>Intramacronucleata</taxon>
        <taxon>Oligohymenophorea</taxon>
        <taxon>Hymenostomatida</taxon>
        <taxon>Ophryoglenina</taxon>
        <taxon>Ichthyophthirius</taxon>
    </lineage>
</organism>
<sequence>MSVLIKRLFKTLTPLQKKYLKTNFLCLSYKFTSEQVPRTQNAYEIAYEQSTNPHTRESFWFQQSKAIDWFSYPSQILDKSNSNPGLWRWFKDAQLNMCHNCIDRHLPQQSHQPALNWYSAYLNQEKIYTYKELHENVNNLSLIYQKFGLEKDDVVIIYMPMIPEAVFGMLACSRIGVLHSVVFGGFAAQELANRIIDCKPKLILTASVGIEPQGIDYDYESQLIWAKKQQKNVPCVQVNGDHPLYILYTSGTTGTPKGIVRDTGGTAVALCWSMKHIMDIEKGDSYFASSDIGWVVGHSFIVYGPLLVGASTVLYEGKPNTPNPGALWRLVENFKVKGLFTAPTALRAMRRDDPQGIWIQKYDVSSLTTISIAGERCDVPTYNWIKSVCQGVFVNDNYWQTESGWQMSCNFKNLHTWPLKPGSVVKPVPGYVINILDENNQIITAPGKLGKICVKLPMPPSFMLSLYNNEDAFIEKYLKDAPGYYQTGDSGYYDIDGYLNVMSRIDDIINTAGHRLSTGAIEESLLNNRDIVEAAVVAKQDKFKGEIPVGFVVLKEGLNKSQEEIQKECVLIVRKIIGPVASFNNCILVEKLPKTRSGKVLRNILKKMVDNQEIVNIPPTIEDASVLKTISKIVRNYYND</sequence>
<dbReference type="PANTHER" id="PTHR43347:SF3">
    <property type="entry name" value="ACYL-COA SYNTHETASE SHORT-CHAIN FAMILY MEMBER 3, MITOCHONDRIAL"/>
    <property type="match status" value="1"/>
</dbReference>
<dbReference type="Pfam" id="PF16177">
    <property type="entry name" value="ACAS_N"/>
    <property type="match status" value="1"/>
</dbReference>
<evidence type="ECO:0000256" key="1">
    <source>
        <dbReference type="ARBA" id="ARBA00006432"/>
    </source>
</evidence>
<dbReference type="eggNOG" id="KOG1175">
    <property type="taxonomic scope" value="Eukaryota"/>
</dbReference>
<protein>
    <recommendedName>
        <fullName evidence="7">Propionate--CoA ligase</fullName>
    </recommendedName>
</protein>
<feature type="domain" description="AMP-dependent synthetase/ligase" evidence="2">
    <location>
        <begin position="106"/>
        <end position="457"/>
    </location>
</feature>
<dbReference type="GO" id="GO:0050218">
    <property type="term" value="F:propionate-CoA ligase activity"/>
    <property type="evidence" value="ECO:0007669"/>
    <property type="project" value="TreeGrafter"/>
</dbReference>
<evidence type="ECO:0000259" key="2">
    <source>
        <dbReference type="Pfam" id="PF00501"/>
    </source>
</evidence>
<comment type="similarity">
    <text evidence="1">Belongs to the ATP-dependent AMP-binding enzyme family.</text>
</comment>
<feature type="domain" description="Acetyl-coenzyme A synthetase N-terminal" evidence="4">
    <location>
        <begin position="43"/>
        <end position="101"/>
    </location>
</feature>
<dbReference type="FunCoup" id="G0R068">
    <property type="interactions" value="233"/>
</dbReference>
<evidence type="ECO:0000313" key="5">
    <source>
        <dbReference type="EMBL" id="EGR29128.1"/>
    </source>
</evidence>
<dbReference type="OMA" id="FIMGRTD"/>
<gene>
    <name evidence="5" type="ORF">IMG5_162310</name>
</gene>
<dbReference type="Gene3D" id="3.30.300.30">
    <property type="match status" value="1"/>
</dbReference>
<dbReference type="InParanoid" id="G0R068"/>
<dbReference type="PANTHER" id="PTHR43347">
    <property type="entry name" value="ACYL-COA SYNTHETASE"/>
    <property type="match status" value="1"/>
</dbReference>
<dbReference type="InterPro" id="IPR020845">
    <property type="entry name" value="AMP-binding_CS"/>
</dbReference>
<accession>G0R068</accession>
<dbReference type="EMBL" id="GL984181">
    <property type="protein sequence ID" value="EGR29128.1"/>
    <property type="molecule type" value="Genomic_DNA"/>
</dbReference>
<reference evidence="5 6" key="1">
    <citation type="submission" date="2011-07" db="EMBL/GenBank/DDBJ databases">
        <authorList>
            <person name="Coyne R."/>
            <person name="Brami D."/>
            <person name="Johnson J."/>
            <person name="Hostetler J."/>
            <person name="Hannick L."/>
            <person name="Clark T."/>
            <person name="Cassidy-Hanley D."/>
            <person name="Inman J."/>
        </authorList>
    </citation>
    <scope>NUCLEOTIDE SEQUENCE [LARGE SCALE GENOMIC DNA]</scope>
    <source>
        <strain evidence="5 6">G5</strain>
    </source>
</reference>
<feature type="domain" description="AMP-binding enzyme C-terminal" evidence="3">
    <location>
        <begin position="521"/>
        <end position="599"/>
    </location>
</feature>
<dbReference type="Pfam" id="PF00501">
    <property type="entry name" value="AMP-binding"/>
    <property type="match status" value="1"/>
</dbReference>
<name>G0R068_ICHMU</name>
<evidence type="ECO:0000259" key="4">
    <source>
        <dbReference type="Pfam" id="PF16177"/>
    </source>
</evidence>